<organism evidence="1 2">
    <name type="scientific">Actinobacillus pleuropneumoniae</name>
    <name type="common">Haemophilus pleuropneumoniae</name>
    <dbReference type="NCBI Taxonomy" id="715"/>
    <lineage>
        <taxon>Bacteria</taxon>
        <taxon>Pseudomonadati</taxon>
        <taxon>Pseudomonadota</taxon>
        <taxon>Gammaproteobacteria</taxon>
        <taxon>Pasteurellales</taxon>
        <taxon>Pasteurellaceae</taxon>
        <taxon>Actinobacillus</taxon>
    </lineage>
</organism>
<accession>A0A9Q4DGJ4</accession>
<comment type="caution">
    <text evidence="1">The sequence shown here is derived from an EMBL/GenBank/DDBJ whole genome shotgun (WGS) entry which is preliminary data.</text>
</comment>
<dbReference type="OMA" id="MTEGVFI"/>
<dbReference type="GeneID" id="48598700"/>
<proteinExistence type="predicted"/>
<evidence type="ECO:0000313" key="1">
    <source>
        <dbReference type="EMBL" id="MCY6523183.1"/>
    </source>
</evidence>
<dbReference type="Proteomes" id="UP001077788">
    <property type="component" value="Unassembled WGS sequence"/>
</dbReference>
<dbReference type="InterPro" id="IPR011231">
    <property type="entry name" value="Phage_VT1-Sakai_H0018"/>
</dbReference>
<evidence type="ECO:0000313" key="2">
    <source>
        <dbReference type="Proteomes" id="UP001077788"/>
    </source>
</evidence>
<dbReference type="AlphaFoldDB" id="A0A9Q4DGJ4"/>
<reference evidence="1" key="2">
    <citation type="submission" date="2022-12" db="EMBL/GenBank/DDBJ databases">
        <authorList>
            <person name="Kardos G."/>
            <person name="Sarkozi R."/>
            <person name="Laczko L."/>
            <person name="Marton S."/>
            <person name="Makrai L."/>
            <person name="Banyai K."/>
            <person name="Fodor L."/>
        </authorList>
    </citation>
    <scope>NUCLEOTIDE SEQUENCE</scope>
    <source>
        <strain evidence="1">84/14</strain>
    </source>
</reference>
<name>A0A9Q4DGJ4_ACTPL</name>
<dbReference type="Pfam" id="PF09956">
    <property type="entry name" value="Phage_cement_2"/>
    <property type="match status" value="1"/>
</dbReference>
<dbReference type="PIRSF" id="PIRSF030771">
    <property type="entry name" value="UCP030771"/>
    <property type="match status" value="1"/>
</dbReference>
<reference evidence="1" key="1">
    <citation type="journal article" date="2021" name="Vet Sci">
        <title>O-Serogroups and Pathovirotypes of Escherichia coli Isolated from Post-Weaning Piglets Showing Diarrhoea and/or Oedema in South Korea.</title>
        <authorList>
            <person name="Byun J.W."/>
            <person name="Moon B.Y."/>
            <person name="Do K.H."/>
            <person name="Lee K."/>
            <person name="Lee H.Y."/>
            <person name="Kim W.I."/>
            <person name="So B."/>
            <person name="Lee W.K."/>
        </authorList>
    </citation>
    <scope>NUCLEOTIDE SEQUENCE</scope>
    <source>
        <strain evidence="1">84/14</strain>
    </source>
</reference>
<gene>
    <name evidence="1" type="ORF">OYG11_02810</name>
</gene>
<dbReference type="RefSeq" id="WP_005596673.1">
    <property type="nucleotide sequence ID" value="NZ_CBDBSU010000003.1"/>
</dbReference>
<protein>
    <submittedName>
        <fullName evidence="1">DUF2190 family protein</fullName>
    </submittedName>
</protein>
<sequence>MAKNYIQDGNTVRLTAAKAIVSGDVLVSGDLIAIAVTDAAKNDAVVGLTTGVFNVKAKQADDIKQGAVLYWSETEGATLTAGGNKRLGIAWRDSGTSSDEVDVKINV</sequence>
<dbReference type="EMBL" id="JAPQFC010000001">
    <property type="protein sequence ID" value="MCY6523183.1"/>
    <property type="molecule type" value="Genomic_DNA"/>
</dbReference>